<proteinExistence type="predicted"/>
<protein>
    <submittedName>
        <fullName evidence="2">(apollo) hypothetical protein</fullName>
    </submittedName>
</protein>
<dbReference type="EMBL" id="CAJQZP010000798">
    <property type="protein sequence ID" value="CAG4985865.1"/>
    <property type="molecule type" value="Genomic_DNA"/>
</dbReference>
<evidence type="ECO:0000313" key="2">
    <source>
        <dbReference type="EMBL" id="CAG4985865.1"/>
    </source>
</evidence>
<gene>
    <name evidence="2" type="ORF">PAPOLLO_LOCUS11121</name>
</gene>
<name>A0A8S3X033_PARAO</name>
<reference evidence="2" key="1">
    <citation type="submission" date="2021-04" db="EMBL/GenBank/DDBJ databases">
        <authorList>
            <person name="Tunstrom K."/>
        </authorList>
    </citation>
    <scope>NUCLEOTIDE SEQUENCE</scope>
</reference>
<evidence type="ECO:0000313" key="3">
    <source>
        <dbReference type="Proteomes" id="UP000691718"/>
    </source>
</evidence>
<sequence>MQSIFMIVQAQKRIERNIIHRKNSRLSAFDNIRNLPKCEVPDPASESQKEVEHKRMQLEKWKEEKGGKRKKLLHNEKLFVAGIVHPPLKYVPPPLPRPMPSTSGRVSQSIRSNCQITQKNSKCSKSTKPLHSFKMQNNLHS</sequence>
<organism evidence="2 3">
    <name type="scientific">Parnassius apollo</name>
    <name type="common">Apollo butterfly</name>
    <name type="synonym">Papilio apollo</name>
    <dbReference type="NCBI Taxonomy" id="110799"/>
    <lineage>
        <taxon>Eukaryota</taxon>
        <taxon>Metazoa</taxon>
        <taxon>Ecdysozoa</taxon>
        <taxon>Arthropoda</taxon>
        <taxon>Hexapoda</taxon>
        <taxon>Insecta</taxon>
        <taxon>Pterygota</taxon>
        <taxon>Neoptera</taxon>
        <taxon>Endopterygota</taxon>
        <taxon>Lepidoptera</taxon>
        <taxon>Glossata</taxon>
        <taxon>Ditrysia</taxon>
        <taxon>Papilionoidea</taxon>
        <taxon>Papilionidae</taxon>
        <taxon>Parnassiinae</taxon>
        <taxon>Parnassini</taxon>
        <taxon>Parnassius</taxon>
        <taxon>Parnassius</taxon>
    </lineage>
</organism>
<keyword evidence="3" id="KW-1185">Reference proteome</keyword>
<accession>A0A8S3X033</accession>
<feature type="region of interest" description="Disordered" evidence="1">
    <location>
        <begin position="91"/>
        <end position="141"/>
    </location>
</feature>
<dbReference type="Proteomes" id="UP000691718">
    <property type="component" value="Unassembled WGS sequence"/>
</dbReference>
<dbReference type="OrthoDB" id="7383388at2759"/>
<feature type="compositionally biased region" description="Polar residues" evidence="1">
    <location>
        <begin position="101"/>
        <end position="141"/>
    </location>
</feature>
<dbReference type="AlphaFoldDB" id="A0A8S3X033"/>
<comment type="caution">
    <text evidence="2">The sequence shown here is derived from an EMBL/GenBank/DDBJ whole genome shotgun (WGS) entry which is preliminary data.</text>
</comment>
<evidence type="ECO:0000256" key="1">
    <source>
        <dbReference type="SAM" id="MobiDB-lite"/>
    </source>
</evidence>